<feature type="compositionally biased region" description="Low complexity" evidence="5">
    <location>
        <begin position="47"/>
        <end position="69"/>
    </location>
</feature>
<dbReference type="InterPro" id="IPR019109">
    <property type="entry name" value="MamF_MmsF"/>
</dbReference>
<evidence type="ECO:0000313" key="8">
    <source>
        <dbReference type="Proteomes" id="UP000076447"/>
    </source>
</evidence>
<evidence type="ECO:0000313" key="7">
    <source>
        <dbReference type="EMBL" id="KZM35300.1"/>
    </source>
</evidence>
<dbReference type="PATRIC" id="fig|43678.3.peg.2177"/>
<gene>
    <name evidence="7" type="ORF">OJAG_20880</name>
</gene>
<evidence type="ECO:0008006" key="9">
    <source>
        <dbReference type="Google" id="ProtNLM"/>
    </source>
</evidence>
<evidence type="ECO:0000256" key="5">
    <source>
        <dbReference type="SAM" id="MobiDB-lite"/>
    </source>
</evidence>
<reference evidence="7 8" key="1">
    <citation type="submission" date="2016-01" db="EMBL/GenBank/DDBJ databases">
        <title>Genome sequence of Oerskovia enterophila VJag, an agar and cellulose degrading bacterium.</title>
        <authorList>
            <person name="Poehlein A."/>
            <person name="Jag V."/>
            <person name="Bengelsdorf F."/>
            <person name="Duerre P."/>
            <person name="Daniel R."/>
        </authorList>
    </citation>
    <scope>NUCLEOTIDE SEQUENCE [LARGE SCALE GENOMIC DNA]</scope>
    <source>
        <strain evidence="7 8">VJag</strain>
    </source>
</reference>
<feature type="transmembrane region" description="Helical" evidence="6">
    <location>
        <begin position="148"/>
        <end position="166"/>
    </location>
</feature>
<evidence type="ECO:0000256" key="2">
    <source>
        <dbReference type="ARBA" id="ARBA00022692"/>
    </source>
</evidence>
<dbReference type="OrthoDB" id="9808930at2"/>
<feature type="transmembrane region" description="Helical" evidence="6">
    <location>
        <begin position="124"/>
        <end position="142"/>
    </location>
</feature>
<evidence type="ECO:0000256" key="1">
    <source>
        <dbReference type="ARBA" id="ARBA00004141"/>
    </source>
</evidence>
<accession>A0A163RKH5</accession>
<dbReference type="AlphaFoldDB" id="A0A163RKH5"/>
<keyword evidence="3 6" id="KW-1133">Transmembrane helix</keyword>
<feature type="transmembrane region" description="Helical" evidence="6">
    <location>
        <begin position="87"/>
        <end position="110"/>
    </location>
</feature>
<name>A0A163RKH5_9CELL</name>
<organism evidence="7 8">
    <name type="scientific">Oerskovia enterophila</name>
    <dbReference type="NCBI Taxonomy" id="43678"/>
    <lineage>
        <taxon>Bacteria</taxon>
        <taxon>Bacillati</taxon>
        <taxon>Actinomycetota</taxon>
        <taxon>Actinomycetes</taxon>
        <taxon>Micrococcales</taxon>
        <taxon>Cellulomonadaceae</taxon>
        <taxon>Oerskovia</taxon>
    </lineage>
</organism>
<dbReference type="STRING" id="43678.OJAG_20880"/>
<comment type="caution">
    <text evidence="7">The sequence shown here is derived from an EMBL/GenBank/DDBJ whole genome shotgun (WGS) entry which is preliminary data.</text>
</comment>
<feature type="region of interest" description="Disordered" evidence="5">
    <location>
        <begin position="1"/>
        <end position="83"/>
    </location>
</feature>
<protein>
    <recommendedName>
        <fullName evidence="9">Chloroplast import component protein (Tic20)</fullName>
    </recommendedName>
</protein>
<dbReference type="EMBL" id="LRIE01000072">
    <property type="protein sequence ID" value="KZM35300.1"/>
    <property type="molecule type" value="Genomic_DNA"/>
</dbReference>
<sequence>MSDQHSSDQVPDYGQYVPPAGQGGAPGPQGHPGQNSYPGQPGGYGPSAGQQPGQQGQYPPPGQFGQYPPQGQPGPAQPLSPADTKTWASLSHLLGGILGFLAPLVIWLVFRERSYVVDGEAKKALNFQILVAIVLVGANLVLPGFLEGLVIFGVWVTSLVFGVLNFQAVGKGQATSYPVDVRIVK</sequence>
<dbReference type="RefSeq" id="WP_082848976.1">
    <property type="nucleotide sequence ID" value="NZ_LRIE01000072.1"/>
</dbReference>
<comment type="subcellular location">
    <subcellularLocation>
        <location evidence="1">Membrane</location>
        <topology evidence="1">Multi-pass membrane protein</topology>
    </subcellularLocation>
</comment>
<evidence type="ECO:0000256" key="6">
    <source>
        <dbReference type="SAM" id="Phobius"/>
    </source>
</evidence>
<dbReference type="Proteomes" id="UP000076447">
    <property type="component" value="Unassembled WGS sequence"/>
</dbReference>
<evidence type="ECO:0000256" key="4">
    <source>
        <dbReference type="ARBA" id="ARBA00023136"/>
    </source>
</evidence>
<proteinExistence type="predicted"/>
<keyword evidence="4 6" id="KW-0472">Membrane</keyword>
<dbReference type="Pfam" id="PF09685">
    <property type="entry name" value="MamF_MmsF"/>
    <property type="match status" value="1"/>
</dbReference>
<evidence type="ECO:0000256" key="3">
    <source>
        <dbReference type="ARBA" id="ARBA00022989"/>
    </source>
</evidence>
<keyword evidence="2 6" id="KW-0812">Transmembrane</keyword>